<organism evidence="1 2">
    <name type="scientific">Hyalomma asiaticum</name>
    <name type="common">Tick</name>
    <dbReference type="NCBI Taxonomy" id="266040"/>
    <lineage>
        <taxon>Eukaryota</taxon>
        <taxon>Metazoa</taxon>
        <taxon>Ecdysozoa</taxon>
        <taxon>Arthropoda</taxon>
        <taxon>Chelicerata</taxon>
        <taxon>Arachnida</taxon>
        <taxon>Acari</taxon>
        <taxon>Parasitiformes</taxon>
        <taxon>Ixodida</taxon>
        <taxon>Ixodoidea</taxon>
        <taxon>Ixodidae</taxon>
        <taxon>Hyalomminae</taxon>
        <taxon>Hyalomma</taxon>
    </lineage>
</organism>
<evidence type="ECO:0000313" key="1">
    <source>
        <dbReference type="EMBL" id="KAH6923847.1"/>
    </source>
</evidence>
<name>A0ACB7RPU8_HYAAI</name>
<keyword evidence="2" id="KW-1185">Reference proteome</keyword>
<protein>
    <submittedName>
        <fullName evidence="1">Uncharacterized protein</fullName>
    </submittedName>
</protein>
<accession>A0ACB7RPU8</accession>
<proteinExistence type="predicted"/>
<dbReference type="EMBL" id="CM023488">
    <property type="protein sequence ID" value="KAH6923847.1"/>
    <property type="molecule type" value="Genomic_DNA"/>
</dbReference>
<reference evidence="1" key="1">
    <citation type="submission" date="2020-05" db="EMBL/GenBank/DDBJ databases">
        <title>Large-scale comparative analyses of tick genomes elucidate their genetic diversity and vector capacities.</title>
        <authorList>
            <person name="Jia N."/>
            <person name="Wang J."/>
            <person name="Shi W."/>
            <person name="Du L."/>
            <person name="Sun Y."/>
            <person name="Zhan W."/>
            <person name="Jiang J."/>
            <person name="Wang Q."/>
            <person name="Zhang B."/>
            <person name="Ji P."/>
            <person name="Sakyi L.B."/>
            <person name="Cui X."/>
            <person name="Yuan T."/>
            <person name="Jiang B."/>
            <person name="Yang W."/>
            <person name="Lam T.T.-Y."/>
            <person name="Chang Q."/>
            <person name="Ding S."/>
            <person name="Wang X."/>
            <person name="Zhu J."/>
            <person name="Ruan X."/>
            <person name="Zhao L."/>
            <person name="Wei J."/>
            <person name="Que T."/>
            <person name="Du C."/>
            <person name="Cheng J."/>
            <person name="Dai P."/>
            <person name="Han X."/>
            <person name="Huang E."/>
            <person name="Gao Y."/>
            <person name="Liu J."/>
            <person name="Shao H."/>
            <person name="Ye R."/>
            <person name="Li L."/>
            <person name="Wei W."/>
            <person name="Wang X."/>
            <person name="Wang C."/>
            <person name="Yang T."/>
            <person name="Huo Q."/>
            <person name="Li W."/>
            <person name="Guo W."/>
            <person name="Chen H."/>
            <person name="Zhou L."/>
            <person name="Ni X."/>
            <person name="Tian J."/>
            <person name="Zhou Y."/>
            <person name="Sheng Y."/>
            <person name="Liu T."/>
            <person name="Pan Y."/>
            <person name="Xia L."/>
            <person name="Li J."/>
            <person name="Zhao F."/>
            <person name="Cao W."/>
        </authorList>
    </citation>
    <scope>NUCLEOTIDE SEQUENCE</scope>
    <source>
        <strain evidence="1">Hyas-2018</strain>
    </source>
</reference>
<dbReference type="Proteomes" id="UP000821845">
    <property type="component" value="Chromosome 8"/>
</dbReference>
<evidence type="ECO:0000313" key="2">
    <source>
        <dbReference type="Proteomes" id="UP000821845"/>
    </source>
</evidence>
<sequence>METPKRRPLRSATVRRVLYPASPPPPKCHGEDKSGTMSEYCLQPCSTNQNIMFVRTREPIADDVFSPASSPKRLCLDAESRNSCDVDTIARIMTPTPPSESPMKRALQDVTLRCNNSGSSSPSSLPASPGTPTKSTGDLLGSTSDDPMTPTARLKLLSHLAAERLPYTSGENGVDDELSNHSSNSENQKPTSRKDKSLGLLCQAFLGLYPEYTVPSDNIIVSLDEVAKHLGVERRRVYDIVNVLESVGMVTKEAKNKYRWFGKGALLETLPKLKALSEKSNIAGQIHSVKDFEFHHSLEMSSQLFVVPSNEAINSGQVTAASMVTDSVGGGGCSVASIQDLELRREKSMGIMSQRFLMLFLTSPPKTVSLDLAAKVLIGDPTVDKTQSLVYKTKIRRLYDIANILTSLGLIRKVTVTESRGRKSAFKYIGPDIGTASTDEDVQVQTQSRHSLVATGFSLKKALNAKDENTVPAVQSPGSSECTAQVLELLQRTQERSKRSSTRLVRTHSDDVSAPSRKCRRGPQLSVATNLASSSKTLARHASFHDICEVAEMERRRLYSEEEESQRELSARNVAVGNVGTVAGINKPIGIVKSEVDGASLSIVPTPNVEQAEAKESEPSASTESHVITLSEEQYTSLLQSLNLPIHSKPIISIQQEKKAEQPCKCSGSQQLQTQPKMPQQVPAQQTPAQATPAKHAPAQQTPGQQTTTVLAAAEVPAILTPTFRWFIEHDQRTPSASSGTEEVIAALALPAAARKLTYDSVPTTPVSPGTTEDGLVLSLTAADAADDVALKLPTTTAAPAGTMTPLTPNYYACFVRGPSSSPEVLPLVTTAASSSSSPQIPIFSPTNCMFTLSPVVLGAANHGQAAMSTIAFPAGTRLLTATTPGAAPAVAAPEKKASTAARKLTLTK</sequence>
<gene>
    <name evidence="1" type="ORF">HPB50_008146</name>
</gene>
<comment type="caution">
    <text evidence="1">The sequence shown here is derived from an EMBL/GenBank/DDBJ whole genome shotgun (WGS) entry which is preliminary data.</text>
</comment>